<dbReference type="InterPro" id="IPR004797">
    <property type="entry name" value="Competence_ComEC/Rec2"/>
</dbReference>
<dbReference type="PANTHER" id="PTHR30619">
    <property type="entry name" value="DNA INTERNALIZATION/COMPETENCE PROTEIN COMEC/REC2"/>
    <property type="match status" value="1"/>
</dbReference>
<protein>
    <submittedName>
        <fullName evidence="8">DNA internalization-related competence protein ComEC/Rec2</fullName>
    </submittedName>
</protein>
<dbReference type="NCBIfam" id="TIGR00361">
    <property type="entry name" value="ComEC_Rec2"/>
    <property type="match status" value="1"/>
</dbReference>
<keyword evidence="9" id="KW-1185">Reference proteome</keyword>
<dbReference type="EMBL" id="JBHUHT010000009">
    <property type="protein sequence ID" value="MFD2095804.1"/>
    <property type="molecule type" value="Genomic_DNA"/>
</dbReference>
<dbReference type="SMART" id="SM00849">
    <property type="entry name" value="Lactamase_B"/>
    <property type="match status" value="1"/>
</dbReference>
<dbReference type="Pfam" id="PF03772">
    <property type="entry name" value="Competence"/>
    <property type="match status" value="1"/>
</dbReference>
<dbReference type="CDD" id="cd07731">
    <property type="entry name" value="ComA-like_MBL-fold"/>
    <property type="match status" value="1"/>
</dbReference>
<dbReference type="InterPro" id="IPR052159">
    <property type="entry name" value="Competence_DNA_uptake"/>
</dbReference>
<dbReference type="Pfam" id="PF13567">
    <property type="entry name" value="DUF4131"/>
    <property type="match status" value="1"/>
</dbReference>
<evidence type="ECO:0000259" key="7">
    <source>
        <dbReference type="SMART" id="SM00849"/>
    </source>
</evidence>
<feature type="transmembrane region" description="Helical" evidence="6">
    <location>
        <begin position="422"/>
        <end position="443"/>
    </location>
</feature>
<evidence type="ECO:0000256" key="5">
    <source>
        <dbReference type="ARBA" id="ARBA00023136"/>
    </source>
</evidence>
<accession>A0ABW4XLR4</accession>
<reference evidence="9" key="1">
    <citation type="journal article" date="2019" name="Int. J. Syst. Evol. Microbiol.">
        <title>The Global Catalogue of Microorganisms (GCM) 10K type strain sequencing project: providing services to taxonomists for standard genome sequencing and annotation.</title>
        <authorList>
            <consortium name="The Broad Institute Genomics Platform"/>
            <consortium name="The Broad Institute Genome Sequencing Center for Infectious Disease"/>
            <person name="Wu L."/>
            <person name="Ma J."/>
        </authorList>
    </citation>
    <scope>NUCLEOTIDE SEQUENCE [LARGE SCALE GENOMIC DNA]</scope>
    <source>
        <strain evidence="9">CGMCC 1.10992</strain>
    </source>
</reference>
<dbReference type="Proteomes" id="UP001597380">
    <property type="component" value="Unassembled WGS sequence"/>
</dbReference>
<comment type="subcellular location">
    <subcellularLocation>
        <location evidence="1">Cell membrane</location>
        <topology evidence="1">Multi-pass membrane protein</topology>
    </subcellularLocation>
</comment>
<feature type="transmembrane region" description="Helical" evidence="6">
    <location>
        <begin position="392"/>
        <end position="415"/>
    </location>
</feature>
<evidence type="ECO:0000313" key="9">
    <source>
        <dbReference type="Proteomes" id="UP001597380"/>
    </source>
</evidence>
<evidence type="ECO:0000256" key="4">
    <source>
        <dbReference type="ARBA" id="ARBA00022989"/>
    </source>
</evidence>
<feature type="domain" description="Metallo-beta-lactamase" evidence="7">
    <location>
        <begin position="508"/>
        <end position="694"/>
    </location>
</feature>
<keyword evidence="5 6" id="KW-0472">Membrane</keyword>
<feature type="transmembrane region" description="Helical" evidence="6">
    <location>
        <begin position="221"/>
        <end position="240"/>
    </location>
</feature>
<dbReference type="InterPro" id="IPR025405">
    <property type="entry name" value="DUF4131"/>
</dbReference>
<evidence type="ECO:0000256" key="6">
    <source>
        <dbReference type="SAM" id="Phobius"/>
    </source>
</evidence>
<feature type="transmembrane region" description="Helical" evidence="6">
    <location>
        <begin position="260"/>
        <end position="277"/>
    </location>
</feature>
<feature type="transmembrane region" description="Helical" evidence="6">
    <location>
        <begin position="361"/>
        <end position="386"/>
    </location>
</feature>
<dbReference type="PANTHER" id="PTHR30619:SF1">
    <property type="entry name" value="RECOMBINATION PROTEIN 2"/>
    <property type="match status" value="1"/>
</dbReference>
<comment type="caution">
    <text evidence="8">The sequence shown here is derived from an EMBL/GenBank/DDBJ whole genome shotgun (WGS) entry which is preliminary data.</text>
</comment>
<feature type="transmembrane region" description="Helical" evidence="6">
    <location>
        <begin position="326"/>
        <end position="349"/>
    </location>
</feature>
<organism evidence="8 9">
    <name type="scientific">Corallincola platygyrae</name>
    <dbReference type="NCBI Taxonomy" id="1193278"/>
    <lineage>
        <taxon>Bacteria</taxon>
        <taxon>Pseudomonadati</taxon>
        <taxon>Pseudomonadota</taxon>
        <taxon>Gammaproteobacteria</taxon>
        <taxon>Alteromonadales</taxon>
        <taxon>Psychromonadaceae</taxon>
        <taxon>Corallincola</taxon>
    </lineage>
</organism>
<evidence type="ECO:0000313" key="8">
    <source>
        <dbReference type="EMBL" id="MFD2095804.1"/>
    </source>
</evidence>
<keyword evidence="4 6" id="KW-1133">Transmembrane helix</keyword>
<evidence type="ECO:0000256" key="1">
    <source>
        <dbReference type="ARBA" id="ARBA00004651"/>
    </source>
</evidence>
<proteinExistence type="predicted"/>
<keyword evidence="2" id="KW-1003">Cell membrane</keyword>
<dbReference type="NCBIfam" id="TIGR00360">
    <property type="entry name" value="ComEC_N-term"/>
    <property type="match status" value="1"/>
</dbReference>
<evidence type="ECO:0000256" key="3">
    <source>
        <dbReference type="ARBA" id="ARBA00022692"/>
    </source>
</evidence>
<dbReference type="SUPFAM" id="SSF56281">
    <property type="entry name" value="Metallo-hydrolase/oxidoreductase"/>
    <property type="match status" value="1"/>
</dbReference>
<feature type="transmembrane region" description="Helical" evidence="6">
    <location>
        <begin position="449"/>
        <end position="468"/>
    </location>
</feature>
<dbReference type="RefSeq" id="WP_345340129.1">
    <property type="nucleotide sequence ID" value="NZ_BAABLI010000014.1"/>
</dbReference>
<name>A0ABW4XLR4_9GAMM</name>
<evidence type="ECO:0000256" key="2">
    <source>
        <dbReference type="ARBA" id="ARBA00022475"/>
    </source>
</evidence>
<dbReference type="InterPro" id="IPR036866">
    <property type="entry name" value="RibonucZ/Hydroxyglut_hydro"/>
</dbReference>
<keyword evidence="3 6" id="KW-0812">Transmembrane</keyword>
<sequence>MQTALFGFIAGAIIAANLPIVPSPWIAIATSAIALCLPKRLAPFVLGVLLGLGWISFHNQQYEAQLVPDAFAGRDITTTNKIISLPQRIDDGWRFVAETKQEGEEAWHGTLRLSWYRTDEIPKMGEIWRFDVRLKPPVGFANQSGRDYERFLLSQGLHGTGYVRSKAPELLNQKQTARALLRQKLLVVTEDSNHQDLILALAMGDRSLLNSDRWELLRETGTAHLIAISGLHIGFVYWLVNGLCRVFNTRLNVTSQYPRARMIICSLFALGCCAVYAQISGMALPAQRALLAITVWCALQALQIRLSRTELLLALLAGVIIVSPYALYGISLWLSFGAVANIALLNWLWRKRSRTNFVGRLIYVLTFQLVLSVLLVPVSSLLLGFFAPLSPLANMVVVPLITLLTLPLMMLLLVILPISPTFASWLAIPIDELFSLFVYWLTLITQLDLGVIEWPSTLLVCLFAALLITLSNRRLWPMAVCIASIPLVMAFRQIDDQSWQVDVIDVGQGLSVVVQSENDVLVYDVGNRFRSGFVVAEHSLHQVLKAKGIRKIDWLVLSHNDIDHVGGAQSTLSKFDVENIMQPKPDRQSARLGNYHYCRRGQSFRLGDLEVKVLHPANPLTRNKNNHSCVLHISDGHRSILLTGDIEASIEKALVEKRLQLKADLVVAPHHGSKSSSSAAFIEAVEPDYVVFSRGAYNRYGMPHSGVVNRYRNSGSRLLDTACLGQITLKMAKTEIEVTSTRVDGASLFWPFWYQSLSGCRRAM</sequence>
<dbReference type="InterPro" id="IPR004477">
    <property type="entry name" value="ComEC_N"/>
</dbReference>
<dbReference type="Pfam" id="PF00753">
    <property type="entry name" value="Lactamase_B"/>
    <property type="match status" value="1"/>
</dbReference>
<gene>
    <name evidence="8" type="ORF">ACFSJ3_07390</name>
</gene>
<dbReference type="InterPro" id="IPR001279">
    <property type="entry name" value="Metallo-B-lactamas"/>
</dbReference>
<dbReference type="Gene3D" id="3.60.15.10">
    <property type="entry name" value="Ribonuclease Z/Hydroxyacylglutathione hydrolase-like"/>
    <property type="match status" value="1"/>
</dbReference>
<dbReference type="InterPro" id="IPR035681">
    <property type="entry name" value="ComA-like_MBL"/>
</dbReference>